<dbReference type="PROSITE" id="PS00409">
    <property type="entry name" value="PROKAR_NTER_METHYL"/>
    <property type="match status" value="1"/>
</dbReference>
<sequence>MSAPKHDAGFSLVEVLVAMGLFAVVGTLLLGFALSTSSVSDDARSSSDLTGESRIAMERMARELRQASDVIAVQFQSATSTTTAITFWTDFDGDGVRDLDAADPEVLTYRWEPGTARLTLTADDASGAAVTRPILSGDVVSLDLRLRSSLWQYDGELDGTLDGVTSWEELDAAGAPVGNLNGRPDDPELEHVDLVAVRLVVADGDGTQTFSFQADLRNRSQT</sequence>
<dbReference type="STRING" id="1005945.SAMN05216561_101406"/>
<feature type="transmembrane region" description="Helical" evidence="1">
    <location>
        <begin position="12"/>
        <end position="34"/>
    </location>
</feature>
<evidence type="ECO:0000313" key="3">
    <source>
        <dbReference type="Proteomes" id="UP000198649"/>
    </source>
</evidence>
<evidence type="ECO:0000313" key="2">
    <source>
        <dbReference type="EMBL" id="SFH67440.1"/>
    </source>
</evidence>
<accession>A0A1I3BZ19</accession>
<protein>
    <submittedName>
        <fullName evidence="2">Prepilin-type N-terminal cleavage/methylation domain-containing protein</fullName>
    </submittedName>
</protein>
<reference evidence="2 3" key="1">
    <citation type="submission" date="2016-10" db="EMBL/GenBank/DDBJ databases">
        <authorList>
            <person name="de Groot N.N."/>
        </authorList>
    </citation>
    <scope>NUCLEOTIDE SEQUENCE [LARGE SCALE GENOMIC DNA]</scope>
    <source>
        <strain evidence="2 3">CGMCC 1.11156</strain>
    </source>
</reference>
<dbReference type="RefSeq" id="WP_091109957.1">
    <property type="nucleotide sequence ID" value="NZ_BKAF01000001.1"/>
</dbReference>
<organism evidence="2 3">
    <name type="scientific">Nocardioides psychrotolerans</name>
    <dbReference type="NCBI Taxonomy" id="1005945"/>
    <lineage>
        <taxon>Bacteria</taxon>
        <taxon>Bacillati</taxon>
        <taxon>Actinomycetota</taxon>
        <taxon>Actinomycetes</taxon>
        <taxon>Propionibacteriales</taxon>
        <taxon>Nocardioidaceae</taxon>
        <taxon>Nocardioides</taxon>
    </lineage>
</organism>
<dbReference type="NCBIfam" id="TIGR02532">
    <property type="entry name" value="IV_pilin_GFxxxE"/>
    <property type="match status" value="1"/>
</dbReference>
<proteinExistence type="predicted"/>
<dbReference type="Pfam" id="PF07963">
    <property type="entry name" value="N_methyl"/>
    <property type="match status" value="1"/>
</dbReference>
<dbReference type="AlphaFoldDB" id="A0A1I3BZ19"/>
<dbReference type="OrthoDB" id="3776932at2"/>
<keyword evidence="1" id="KW-1133">Transmembrane helix</keyword>
<keyword evidence="3" id="KW-1185">Reference proteome</keyword>
<name>A0A1I3BZ19_9ACTN</name>
<evidence type="ECO:0000256" key="1">
    <source>
        <dbReference type="SAM" id="Phobius"/>
    </source>
</evidence>
<dbReference type="InterPro" id="IPR012902">
    <property type="entry name" value="N_methyl_site"/>
</dbReference>
<keyword evidence="1" id="KW-0812">Transmembrane</keyword>
<gene>
    <name evidence="2" type="ORF">SAMN05216561_101406</name>
</gene>
<keyword evidence="1" id="KW-0472">Membrane</keyword>
<dbReference type="Proteomes" id="UP000198649">
    <property type="component" value="Unassembled WGS sequence"/>
</dbReference>
<dbReference type="EMBL" id="FOQG01000001">
    <property type="protein sequence ID" value="SFH67440.1"/>
    <property type="molecule type" value="Genomic_DNA"/>
</dbReference>